<accession>A0A2I0VYJ6</accession>
<feature type="domain" description="Reverse transcriptase zinc-binding" evidence="1">
    <location>
        <begin position="226"/>
        <end position="290"/>
    </location>
</feature>
<dbReference type="PANTHER" id="PTHR33116">
    <property type="entry name" value="REVERSE TRANSCRIPTASE ZINC-BINDING DOMAIN-CONTAINING PROTEIN-RELATED-RELATED"/>
    <property type="match status" value="1"/>
</dbReference>
<evidence type="ECO:0000313" key="2">
    <source>
        <dbReference type="EMBL" id="PKU68485.1"/>
    </source>
</evidence>
<dbReference type="AlphaFoldDB" id="A0A2I0VYJ6"/>
<evidence type="ECO:0000259" key="1">
    <source>
        <dbReference type="Pfam" id="PF13966"/>
    </source>
</evidence>
<sequence>MYLMTNNSVPKGILQSIEKLGRIFLWQKDSNSRGMHYVEWKELCQPMDHGGLGFHGLDNWQGALRARLEWQVISTPNLLLHKVLRGKYGMELWNDTQVYEASTTWKVIHDGAKALRTIIRWNIGDGQSIDVMQDCWILDRRIDDWPTFVNVNELEKVRVNWLLDESARWNEERVTNCFGNVMAERIMSIATNGNEGNDAPELIHSRMSMTLTAMAYKAKMGEGEYSYSWMRKLKLHPREGFFWWRLLRNAIPTNQWLFYRGLSTNSLCPWGCQVDESLDHCTALCNKLKEVLNILRKWGFPMPSVYSLTELMQEIHVNGEINPSLGRIYCYTIYQV</sequence>
<protein>
    <submittedName>
        <fullName evidence="2">Ribonuclease H protein</fullName>
    </submittedName>
</protein>
<organism evidence="2 3">
    <name type="scientific">Dendrobium catenatum</name>
    <dbReference type="NCBI Taxonomy" id="906689"/>
    <lineage>
        <taxon>Eukaryota</taxon>
        <taxon>Viridiplantae</taxon>
        <taxon>Streptophyta</taxon>
        <taxon>Embryophyta</taxon>
        <taxon>Tracheophyta</taxon>
        <taxon>Spermatophyta</taxon>
        <taxon>Magnoliopsida</taxon>
        <taxon>Liliopsida</taxon>
        <taxon>Asparagales</taxon>
        <taxon>Orchidaceae</taxon>
        <taxon>Epidendroideae</taxon>
        <taxon>Malaxideae</taxon>
        <taxon>Dendrobiinae</taxon>
        <taxon>Dendrobium</taxon>
    </lineage>
</organism>
<dbReference type="PANTHER" id="PTHR33116:SF86">
    <property type="entry name" value="REVERSE TRANSCRIPTASE DOMAIN-CONTAINING PROTEIN"/>
    <property type="match status" value="1"/>
</dbReference>
<dbReference type="Pfam" id="PF13966">
    <property type="entry name" value="zf-RVT"/>
    <property type="match status" value="1"/>
</dbReference>
<proteinExistence type="predicted"/>
<dbReference type="InterPro" id="IPR026960">
    <property type="entry name" value="RVT-Znf"/>
</dbReference>
<dbReference type="EMBL" id="KZ503091">
    <property type="protein sequence ID" value="PKU68485.1"/>
    <property type="molecule type" value="Genomic_DNA"/>
</dbReference>
<name>A0A2I0VYJ6_9ASPA</name>
<dbReference type="Proteomes" id="UP000233837">
    <property type="component" value="Unassembled WGS sequence"/>
</dbReference>
<evidence type="ECO:0000313" key="3">
    <source>
        <dbReference type="Proteomes" id="UP000233837"/>
    </source>
</evidence>
<reference evidence="2 3" key="2">
    <citation type="journal article" date="2017" name="Nature">
        <title>The Apostasia genome and the evolution of orchids.</title>
        <authorList>
            <person name="Zhang G.Q."/>
            <person name="Liu K.W."/>
            <person name="Li Z."/>
            <person name="Lohaus R."/>
            <person name="Hsiao Y.Y."/>
            <person name="Niu S.C."/>
            <person name="Wang J.Y."/>
            <person name="Lin Y.C."/>
            <person name="Xu Q."/>
            <person name="Chen L.J."/>
            <person name="Yoshida K."/>
            <person name="Fujiwara S."/>
            <person name="Wang Z.W."/>
            <person name="Zhang Y.Q."/>
            <person name="Mitsuda N."/>
            <person name="Wang M."/>
            <person name="Liu G.H."/>
            <person name="Pecoraro L."/>
            <person name="Huang H.X."/>
            <person name="Xiao X.J."/>
            <person name="Lin M."/>
            <person name="Wu X.Y."/>
            <person name="Wu W.L."/>
            <person name="Chen Y.Y."/>
            <person name="Chang S.B."/>
            <person name="Sakamoto S."/>
            <person name="Ohme-Takagi M."/>
            <person name="Yagi M."/>
            <person name="Zeng S.J."/>
            <person name="Shen C.Y."/>
            <person name="Yeh C.M."/>
            <person name="Luo Y.B."/>
            <person name="Tsai W.C."/>
            <person name="Van de Peer Y."/>
            <person name="Liu Z.J."/>
        </authorList>
    </citation>
    <scope>NUCLEOTIDE SEQUENCE [LARGE SCALE GENOMIC DNA]</scope>
    <source>
        <tissue evidence="2">The whole plant</tissue>
    </source>
</reference>
<reference evidence="2 3" key="1">
    <citation type="journal article" date="2016" name="Sci. Rep.">
        <title>The Dendrobium catenatum Lindl. genome sequence provides insights into polysaccharide synthase, floral development and adaptive evolution.</title>
        <authorList>
            <person name="Zhang G.Q."/>
            <person name="Xu Q."/>
            <person name="Bian C."/>
            <person name="Tsai W.C."/>
            <person name="Yeh C.M."/>
            <person name="Liu K.W."/>
            <person name="Yoshida K."/>
            <person name="Zhang L.S."/>
            <person name="Chang S.B."/>
            <person name="Chen F."/>
            <person name="Shi Y."/>
            <person name="Su Y.Y."/>
            <person name="Zhang Y.Q."/>
            <person name="Chen L.J."/>
            <person name="Yin Y."/>
            <person name="Lin M."/>
            <person name="Huang H."/>
            <person name="Deng H."/>
            <person name="Wang Z.W."/>
            <person name="Zhu S.L."/>
            <person name="Zhao X."/>
            <person name="Deng C."/>
            <person name="Niu S.C."/>
            <person name="Huang J."/>
            <person name="Wang M."/>
            <person name="Liu G.H."/>
            <person name="Yang H.J."/>
            <person name="Xiao X.J."/>
            <person name="Hsiao Y.Y."/>
            <person name="Wu W.L."/>
            <person name="Chen Y.Y."/>
            <person name="Mitsuda N."/>
            <person name="Ohme-Takagi M."/>
            <person name="Luo Y.B."/>
            <person name="Van de Peer Y."/>
            <person name="Liu Z.J."/>
        </authorList>
    </citation>
    <scope>NUCLEOTIDE SEQUENCE [LARGE SCALE GENOMIC DNA]</scope>
    <source>
        <tissue evidence="2">The whole plant</tissue>
    </source>
</reference>
<gene>
    <name evidence="2" type="ORF">MA16_Dca027095</name>
</gene>
<keyword evidence="3" id="KW-1185">Reference proteome</keyword>